<evidence type="ECO:0000256" key="2">
    <source>
        <dbReference type="ARBA" id="ARBA00022741"/>
    </source>
</evidence>
<feature type="non-terminal residue" evidence="7">
    <location>
        <position position="263"/>
    </location>
</feature>
<evidence type="ECO:0000256" key="1">
    <source>
        <dbReference type="ARBA" id="ARBA00022679"/>
    </source>
</evidence>
<evidence type="ECO:0000256" key="5">
    <source>
        <dbReference type="SAM" id="MobiDB-lite"/>
    </source>
</evidence>
<reference evidence="7 8" key="1">
    <citation type="submission" date="2013-05" db="EMBL/GenBank/DDBJ databases">
        <title>Genome sequence of Streptomyces sparsogenes DSM 40356.</title>
        <authorList>
            <person name="Coyne S."/>
            <person name="Seebeck F.P."/>
        </authorList>
    </citation>
    <scope>NUCLEOTIDE SEQUENCE [LARGE SCALE GENOMIC DNA]</scope>
    <source>
        <strain evidence="7 8">DSM 40356</strain>
    </source>
</reference>
<protein>
    <submittedName>
        <fullName evidence="7">Serine/threonine protein kinase</fullName>
    </submittedName>
</protein>
<accession>A0A1R1S448</accession>
<sequence>MHTLHNADPRRLGPFRMLARLGETDSGVRLLGRRVGAGPAVEVTLVRSALADDQRIRARLRRDVEASRAAAGRWVRSAEDADLDAAAPWVAHAYVPAVPLADVVRAAPRGLPEAGVRALGGALAEALERVHAAGMVHGGISADAVLVAGDGPRLTGFHHARLPRRGADGGDGSGGHEAGGGGRGGGDDAYDNDTGRFAGPAPFLSPEQARGRAPVPASDVFSLGAVLAYTACGRPPFGDDAPPQVLYRIAAEPPDLGSLPASL</sequence>
<keyword evidence="4" id="KW-0067">ATP-binding</keyword>
<comment type="caution">
    <text evidence="7">The sequence shown here is derived from an EMBL/GenBank/DDBJ whole genome shotgun (WGS) entry which is preliminary data.</text>
</comment>
<evidence type="ECO:0000256" key="3">
    <source>
        <dbReference type="ARBA" id="ARBA00022777"/>
    </source>
</evidence>
<dbReference type="AlphaFoldDB" id="A0A1R1S448"/>
<dbReference type="PANTHER" id="PTHR43289:SF34">
    <property type="entry name" value="SERINE_THREONINE-PROTEIN KINASE YBDM-RELATED"/>
    <property type="match status" value="1"/>
</dbReference>
<dbReference type="SUPFAM" id="SSF56112">
    <property type="entry name" value="Protein kinase-like (PK-like)"/>
    <property type="match status" value="1"/>
</dbReference>
<feature type="domain" description="Protein kinase" evidence="6">
    <location>
        <begin position="15"/>
        <end position="263"/>
    </location>
</feature>
<dbReference type="PROSITE" id="PS50011">
    <property type="entry name" value="PROTEIN_KINASE_DOM"/>
    <property type="match status" value="1"/>
</dbReference>
<dbReference type="InterPro" id="IPR000719">
    <property type="entry name" value="Prot_kinase_dom"/>
</dbReference>
<dbReference type="EMBL" id="ASQP01000568">
    <property type="protein sequence ID" value="OMI33023.1"/>
    <property type="molecule type" value="Genomic_DNA"/>
</dbReference>
<dbReference type="GO" id="GO:0004674">
    <property type="term" value="F:protein serine/threonine kinase activity"/>
    <property type="evidence" value="ECO:0007669"/>
    <property type="project" value="UniProtKB-KW"/>
</dbReference>
<gene>
    <name evidence="7" type="ORF">SPAR_43556</name>
</gene>
<proteinExistence type="predicted"/>
<dbReference type="SMART" id="SM00220">
    <property type="entry name" value="S_TKc"/>
    <property type="match status" value="1"/>
</dbReference>
<keyword evidence="8" id="KW-1185">Reference proteome</keyword>
<dbReference type="PANTHER" id="PTHR43289">
    <property type="entry name" value="MITOGEN-ACTIVATED PROTEIN KINASE KINASE KINASE 20-RELATED"/>
    <property type="match status" value="1"/>
</dbReference>
<evidence type="ECO:0000259" key="6">
    <source>
        <dbReference type="PROSITE" id="PS50011"/>
    </source>
</evidence>
<feature type="region of interest" description="Disordered" evidence="5">
    <location>
        <begin position="159"/>
        <end position="211"/>
    </location>
</feature>
<dbReference type="Proteomes" id="UP000186168">
    <property type="component" value="Unassembled WGS sequence"/>
</dbReference>
<evidence type="ECO:0000313" key="8">
    <source>
        <dbReference type="Proteomes" id="UP000186168"/>
    </source>
</evidence>
<keyword evidence="2" id="KW-0547">Nucleotide-binding</keyword>
<dbReference type="InterPro" id="IPR011009">
    <property type="entry name" value="Kinase-like_dom_sf"/>
</dbReference>
<dbReference type="Gene3D" id="1.10.510.10">
    <property type="entry name" value="Transferase(Phosphotransferase) domain 1"/>
    <property type="match status" value="1"/>
</dbReference>
<evidence type="ECO:0000313" key="7">
    <source>
        <dbReference type="EMBL" id="OMI33023.1"/>
    </source>
</evidence>
<keyword evidence="3 7" id="KW-0418">Kinase</keyword>
<dbReference type="GO" id="GO:0005524">
    <property type="term" value="F:ATP binding"/>
    <property type="evidence" value="ECO:0007669"/>
    <property type="project" value="UniProtKB-KW"/>
</dbReference>
<organism evidence="7 8">
    <name type="scientific">Streptomyces sparsogenes DSM 40356</name>
    <dbReference type="NCBI Taxonomy" id="1331668"/>
    <lineage>
        <taxon>Bacteria</taxon>
        <taxon>Bacillati</taxon>
        <taxon>Actinomycetota</taxon>
        <taxon>Actinomycetes</taxon>
        <taxon>Kitasatosporales</taxon>
        <taxon>Streptomycetaceae</taxon>
        <taxon>Streptomyces</taxon>
    </lineage>
</organism>
<keyword evidence="7" id="KW-0723">Serine/threonine-protein kinase</keyword>
<name>A0A1R1S448_9ACTN</name>
<feature type="compositionally biased region" description="Gly residues" evidence="5">
    <location>
        <begin position="169"/>
        <end position="184"/>
    </location>
</feature>
<evidence type="ECO:0000256" key="4">
    <source>
        <dbReference type="ARBA" id="ARBA00022840"/>
    </source>
</evidence>
<keyword evidence="1" id="KW-0808">Transferase</keyword>